<feature type="region of interest" description="Disordered" evidence="4">
    <location>
        <begin position="96"/>
        <end position="124"/>
    </location>
</feature>
<keyword evidence="6" id="KW-1185">Reference proteome</keyword>
<organism evidence="5 6">
    <name type="scientific">Owenia fusiformis</name>
    <name type="common">Polychaete worm</name>
    <dbReference type="NCBI Taxonomy" id="6347"/>
    <lineage>
        <taxon>Eukaryota</taxon>
        <taxon>Metazoa</taxon>
        <taxon>Spiralia</taxon>
        <taxon>Lophotrochozoa</taxon>
        <taxon>Annelida</taxon>
        <taxon>Polychaeta</taxon>
        <taxon>Sedentaria</taxon>
        <taxon>Canalipalpata</taxon>
        <taxon>Sabellida</taxon>
        <taxon>Oweniida</taxon>
        <taxon>Oweniidae</taxon>
        <taxon>Owenia</taxon>
    </lineage>
</organism>
<dbReference type="InterPro" id="IPR051834">
    <property type="entry name" value="RING_finger_E3_ligase"/>
</dbReference>
<dbReference type="GO" id="GO:0005634">
    <property type="term" value="C:nucleus"/>
    <property type="evidence" value="ECO:0007669"/>
    <property type="project" value="TreeGrafter"/>
</dbReference>
<dbReference type="OrthoDB" id="8062037at2759"/>
<keyword evidence="3" id="KW-0862">Zinc</keyword>
<keyword evidence="1" id="KW-0479">Metal-binding</keyword>
<evidence type="ECO:0000256" key="4">
    <source>
        <dbReference type="SAM" id="MobiDB-lite"/>
    </source>
</evidence>
<dbReference type="Gene3D" id="3.30.40.10">
    <property type="entry name" value="Zinc/RING finger domain, C3HC4 (zinc finger)"/>
    <property type="match status" value="1"/>
</dbReference>
<dbReference type="SMART" id="SM00184">
    <property type="entry name" value="RING"/>
    <property type="match status" value="1"/>
</dbReference>
<dbReference type="SUPFAM" id="SSF57850">
    <property type="entry name" value="RING/U-box"/>
    <property type="match status" value="1"/>
</dbReference>
<dbReference type="InterPro" id="IPR001841">
    <property type="entry name" value="Znf_RING"/>
</dbReference>
<name>A0A8J1TTW5_OWEFU</name>
<evidence type="ECO:0000313" key="6">
    <source>
        <dbReference type="Proteomes" id="UP000749559"/>
    </source>
</evidence>
<evidence type="ECO:0000313" key="5">
    <source>
        <dbReference type="EMBL" id="CAH1795758.1"/>
    </source>
</evidence>
<dbReference type="GO" id="GO:0006511">
    <property type="term" value="P:ubiquitin-dependent protein catabolic process"/>
    <property type="evidence" value="ECO:0007669"/>
    <property type="project" value="TreeGrafter"/>
</dbReference>
<sequence>MATTSLCVNTSTSQLTGGSTPEMEFEVPRHLYPVSPYEDLGRSFAVLVREHIKRRNEMKTGELDSVKMNYSTERETCNDIHLTKETQKIPNDLKSKELHTVTSHTSTTSSIKSNTDKSKNKKWKPANHLLNIKYDNSEVNRKIGVDDEHPWKTQEIAEIMAHYDEELESYETTYGQFEHHQIHGSKGNRDYLRKDKGRKVQSAKKQIKQKQCRKIHNSIHNRSKLFMHHRVYKLICLRLSRANDQFQPILKYKHSEAAVSCKNKIDATIDKISSPKTPRVYTPTKNYRTAQVHTLLNTTSAPKEFSSFDTTVVSAFINLQHREITPEDFDLLLNLDDLCKPKTVNTLALSSLRVEAVHEHDILEDPCAVCMEFYLVGQCRKYLPCGHVFHETCIDQWLTYSSTTCPLDGIPIDST</sequence>
<keyword evidence="2" id="KW-0863">Zinc-finger</keyword>
<dbReference type="PANTHER" id="PTHR45931:SF3">
    <property type="entry name" value="RING ZINC FINGER-CONTAINING PROTEIN"/>
    <property type="match status" value="1"/>
</dbReference>
<dbReference type="PROSITE" id="PS50089">
    <property type="entry name" value="ZF_RING_2"/>
    <property type="match status" value="1"/>
</dbReference>
<feature type="region of interest" description="Disordered" evidence="4">
    <location>
        <begin position="1"/>
        <end position="22"/>
    </location>
</feature>
<comment type="caution">
    <text evidence="5">The sequence shown here is derived from an EMBL/GenBank/DDBJ whole genome shotgun (WGS) entry which is preliminary data.</text>
</comment>
<evidence type="ECO:0000256" key="3">
    <source>
        <dbReference type="ARBA" id="ARBA00022833"/>
    </source>
</evidence>
<dbReference type="GO" id="GO:0061630">
    <property type="term" value="F:ubiquitin protein ligase activity"/>
    <property type="evidence" value="ECO:0007669"/>
    <property type="project" value="TreeGrafter"/>
</dbReference>
<protein>
    <submittedName>
        <fullName evidence="5">Uncharacterized protein</fullName>
    </submittedName>
</protein>
<evidence type="ECO:0000256" key="1">
    <source>
        <dbReference type="ARBA" id="ARBA00022723"/>
    </source>
</evidence>
<feature type="compositionally biased region" description="Low complexity" evidence="4">
    <location>
        <begin position="100"/>
        <end position="113"/>
    </location>
</feature>
<dbReference type="GO" id="GO:0008270">
    <property type="term" value="F:zinc ion binding"/>
    <property type="evidence" value="ECO:0007669"/>
    <property type="project" value="UniProtKB-KW"/>
</dbReference>
<reference evidence="5" key="1">
    <citation type="submission" date="2022-03" db="EMBL/GenBank/DDBJ databases">
        <authorList>
            <person name="Martin C."/>
        </authorList>
    </citation>
    <scope>NUCLEOTIDE SEQUENCE</scope>
</reference>
<feature type="compositionally biased region" description="Polar residues" evidence="4">
    <location>
        <begin position="1"/>
        <end position="19"/>
    </location>
</feature>
<evidence type="ECO:0000256" key="2">
    <source>
        <dbReference type="ARBA" id="ARBA00022771"/>
    </source>
</evidence>
<dbReference type="EMBL" id="CAIIXF020000010">
    <property type="protein sequence ID" value="CAH1795758.1"/>
    <property type="molecule type" value="Genomic_DNA"/>
</dbReference>
<dbReference type="InterPro" id="IPR013083">
    <property type="entry name" value="Znf_RING/FYVE/PHD"/>
</dbReference>
<dbReference type="Proteomes" id="UP000749559">
    <property type="component" value="Unassembled WGS sequence"/>
</dbReference>
<gene>
    <name evidence="5" type="ORF">OFUS_LOCUS20251</name>
</gene>
<dbReference type="PANTHER" id="PTHR45931">
    <property type="entry name" value="SI:CH211-59O9.10"/>
    <property type="match status" value="1"/>
</dbReference>
<dbReference type="AlphaFoldDB" id="A0A8J1TTW5"/>
<accession>A0A8J1TTW5</accession>
<dbReference type="Pfam" id="PF13639">
    <property type="entry name" value="zf-RING_2"/>
    <property type="match status" value="1"/>
</dbReference>
<proteinExistence type="predicted"/>